<dbReference type="GO" id="GO:0046872">
    <property type="term" value="F:metal ion binding"/>
    <property type="evidence" value="ECO:0007669"/>
    <property type="project" value="UniProtKB-UniRule"/>
</dbReference>
<dbReference type="Gene3D" id="3.30.210.10">
    <property type="entry name" value="DNA polymerase, thumb domain"/>
    <property type="match status" value="1"/>
</dbReference>
<dbReference type="GO" id="GO:0140078">
    <property type="term" value="F:class I DNA-(apurinic or apyrimidinic site) endonuclease activity"/>
    <property type="evidence" value="ECO:0007669"/>
    <property type="project" value="UniProtKB-EC"/>
</dbReference>
<keyword evidence="12" id="KW-0460">Magnesium</keyword>
<evidence type="ECO:0000256" key="16">
    <source>
        <dbReference type="ARBA" id="ARBA00023125"/>
    </source>
</evidence>
<keyword evidence="5" id="KW-0963">Cytoplasm</keyword>
<evidence type="ECO:0000256" key="3">
    <source>
        <dbReference type="ARBA" id="ARBA00004496"/>
    </source>
</evidence>
<feature type="domain" description="DNA-directed DNA polymerase X" evidence="27">
    <location>
        <begin position="9"/>
        <end position="328"/>
    </location>
</feature>
<dbReference type="Gene3D" id="1.10.150.110">
    <property type="entry name" value="DNA polymerase beta, N-terminal domain-like"/>
    <property type="match status" value="1"/>
</dbReference>
<dbReference type="InterPro" id="IPR018944">
    <property type="entry name" value="DNA_pol_lambd_fingers_domain"/>
</dbReference>
<evidence type="ECO:0000313" key="28">
    <source>
        <dbReference type="EMBL" id="MBY10881.1"/>
    </source>
</evidence>
<keyword evidence="9" id="KW-0235">DNA replication</keyword>
<dbReference type="GO" id="GO:0003887">
    <property type="term" value="F:DNA-directed DNA polymerase activity"/>
    <property type="evidence" value="ECO:0007669"/>
    <property type="project" value="UniProtKB-UniRule"/>
</dbReference>
<reference evidence="28" key="1">
    <citation type="submission" date="2018-03" db="EMBL/GenBank/DDBJ databases">
        <title>The relapsing fever spirochete Borrelia turicatae persists in the highly oxidative environment of its soft-bodied tick vector.</title>
        <authorList>
            <person name="Bourret T.J."/>
            <person name="Boyle W.K."/>
            <person name="Valenzuela J.G."/>
            <person name="Oliveira F."/>
            <person name="Lopez J.E."/>
        </authorList>
    </citation>
    <scope>NUCLEOTIDE SEQUENCE</scope>
    <source>
        <strain evidence="28">Kansas strain/isolate</strain>
        <tissue evidence="28">Salivary glands</tissue>
    </source>
</reference>
<keyword evidence="15" id="KW-0915">Sodium</keyword>
<dbReference type="GO" id="GO:0051575">
    <property type="term" value="F:5'-deoxyribose-5-phosphate lyase activity"/>
    <property type="evidence" value="ECO:0007669"/>
    <property type="project" value="RHEA"/>
</dbReference>
<evidence type="ECO:0000256" key="19">
    <source>
        <dbReference type="ARBA" id="ARBA00023242"/>
    </source>
</evidence>
<dbReference type="Gene3D" id="3.30.460.10">
    <property type="entry name" value="Beta Polymerase, domain 2"/>
    <property type="match status" value="1"/>
</dbReference>
<dbReference type="SUPFAM" id="SSF81585">
    <property type="entry name" value="PsbU/PolX domain-like"/>
    <property type="match status" value="1"/>
</dbReference>
<keyword evidence="7 25" id="KW-0808">Transferase</keyword>
<keyword evidence="11 25" id="KW-0227">DNA damage</keyword>
<proteinExistence type="inferred from homology"/>
<evidence type="ECO:0000256" key="5">
    <source>
        <dbReference type="ARBA" id="ARBA00022490"/>
    </source>
</evidence>
<keyword evidence="16" id="KW-0238">DNA-binding</keyword>
<evidence type="ECO:0000256" key="13">
    <source>
        <dbReference type="ARBA" id="ARBA00022843"/>
    </source>
</evidence>
<keyword evidence="6" id="KW-0237">DNA synthesis</keyword>
<keyword evidence="4" id="KW-0488">Methylation</keyword>
<dbReference type="GeneID" id="135387962"/>
<evidence type="ECO:0000256" key="6">
    <source>
        <dbReference type="ARBA" id="ARBA00022634"/>
    </source>
</evidence>
<evidence type="ECO:0000256" key="14">
    <source>
        <dbReference type="ARBA" id="ARBA00022932"/>
    </source>
</evidence>
<name>A0A2R5LMZ9_9ACAR</name>
<dbReference type="PANTHER" id="PTHR11276">
    <property type="entry name" value="DNA POLYMERASE TYPE-X FAMILY MEMBER"/>
    <property type="match status" value="1"/>
</dbReference>
<keyword evidence="13" id="KW-0832">Ubl conjugation</keyword>
<evidence type="ECO:0000256" key="22">
    <source>
        <dbReference type="ARBA" id="ARBA00045548"/>
    </source>
</evidence>
<dbReference type="InterPro" id="IPR027421">
    <property type="entry name" value="DNA_pol_lamdba_lyase_dom_sf"/>
</dbReference>
<accession>A0A2R5LMZ9</accession>
<dbReference type="KEGG" id="oti:135387962"/>
<keyword evidence="18" id="KW-0456">Lyase</keyword>
<comment type="catalytic activity">
    <reaction evidence="21">
        <text>a 5'-end 2'-deoxyribose-2'-deoxyribonucleotide-DNA = (2E,4S)-4-hydroxypenten-2-al-5-phosphate + a 5'-end 5'-phospho-2'-deoxyribonucleoside-DNA + H(+)</text>
        <dbReference type="Rhea" id="RHEA:76255"/>
        <dbReference type="Rhea" id="RHEA-COMP:13180"/>
        <dbReference type="Rhea" id="RHEA-COMP:18657"/>
        <dbReference type="ChEBI" id="CHEBI:15378"/>
        <dbReference type="ChEBI" id="CHEBI:136412"/>
        <dbReference type="ChEBI" id="CHEBI:195194"/>
        <dbReference type="ChEBI" id="CHEBI:195195"/>
    </reaction>
</comment>
<evidence type="ECO:0000256" key="21">
    <source>
        <dbReference type="ARBA" id="ARBA00044678"/>
    </source>
</evidence>
<dbReference type="InterPro" id="IPR028207">
    <property type="entry name" value="DNA_pol_B_palm_palm"/>
</dbReference>
<evidence type="ECO:0000256" key="20">
    <source>
        <dbReference type="ARBA" id="ARBA00044632"/>
    </source>
</evidence>
<evidence type="ECO:0000256" key="1">
    <source>
        <dbReference type="ARBA" id="ARBA00001946"/>
    </source>
</evidence>
<dbReference type="GO" id="GO:0003677">
    <property type="term" value="F:DNA binding"/>
    <property type="evidence" value="ECO:0007669"/>
    <property type="project" value="UniProtKB-UniRule"/>
</dbReference>
<comment type="function">
    <text evidence="22">Repair polymerase that plays a key role in base-excision repair. During this process, the damaged base is excised by specific DNA glycosylases, the DNA backbone is nicked at the abasic site by an apurinic/apyrimidic (AP) endonuclease, and POLB removes 5'-deoxyribose-phosphate from the preincised AP site acting as a 5'-deoxyribose-phosphate lyase (5'-dRP lyase); through its DNA polymerase activity, it adds one nucleotide to the 3' end of the arising single-nucleotide gap. Conducts 'gap-filling' DNA synthesis in a stepwise distributive fashion rather than in a processive fashion as for other DNA polymerases. It is also able to cleave sugar-phosphate bonds 3' to an intact AP site, acting as an AP lyase.</text>
</comment>
<dbReference type="GO" id="GO:0006303">
    <property type="term" value="P:double-strand break repair via nonhomologous end joining"/>
    <property type="evidence" value="ECO:0007669"/>
    <property type="project" value="TreeGrafter"/>
</dbReference>
<evidence type="ECO:0000256" key="11">
    <source>
        <dbReference type="ARBA" id="ARBA00022763"/>
    </source>
</evidence>
<keyword evidence="17 25" id="KW-0234">DNA repair</keyword>
<comment type="similarity">
    <text evidence="25">Belongs to the DNA polymerase type-X family.</text>
</comment>
<evidence type="ECO:0000256" key="7">
    <source>
        <dbReference type="ARBA" id="ARBA00022679"/>
    </source>
</evidence>
<evidence type="ECO:0000256" key="8">
    <source>
        <dbReference type="ARBA" id="ARBA00022695"/>
    </source>
</evidence>
<dbReference type="CDD" id="cd00141">
    <property type="entry name" value="NT_POLXc"/>
    <property type="match status" value="1"/>
</dbReference>
<dbReference type="FunFam" id="3.30.210.10:FF:000002">
    <property type="entry name" value="DNA polymerase"/>
    <property type="match status" value="1"/>
</dbReference>
<dbReference type="InterPro" id="IPR002008">
    <property type="entry name" value="DNA_pol_X_beta-like"/>
</dbReference>
<dbReference type="EC" id="2.7.7.7" evidence="25"/>
<evidence type="ECO:0000256" key="4">
    <source>
        <dbReference type="ARBA" id="ARBA00022481"/>
    </source>
</evidence>
<evidence type="ECO:0000259" key="26">
    <source>
        <dbReference type="SMART" id="SM00278"/>
    </source>
</evidence>
<protein>
    <recommendedName>
        <fullName evidence="25">DNA polymerase</fullName>
        <ecNumber evidence="25">2.7.7.7</ecNumber>
    </recommendedName>
</protein>
<evidence type="ECO:0000256" key="18">
    <source>
        <dbReference type="ARBA" id="ARBA00023239"/>
    </source>
</evidence>
<dbReference type="InterPro" id="IPR022312">
    <property type="entry name" value="DNA_pol_X"/>
</dbReference>
<evidence type="ECO:0000256" key="15">
    <source>
        <dbReference type="ARBA" id="ARBA00023053"/>
    </source>
</evidence>
<dbReference type="GO" id="GO:0005737">
    <property type="term" value="C:cytoplasm"/>
    <property type="evidence" value="ECO:0007669"/>
    <property type="project" value="UniProtKB-SubCell"/>
</dbReference>
<comment type="cofactor">
    <cofactor evidence="1">
        <name>Mg(2+)</name>
        <dbReference type="ChEBI" id="CHEBI:18420"/>
    </cofactor>
</comment>
<keyword evidence="19 25" id="KW-0539">Nucleus</keyword>
<dbReference type="FunFam" id="1.10.150.20:FF:000026">
    <property type="entry name" value="DNA polymerase beta"/>
    <property type="match status" value="1"/>
</dbReference>
<comment type="catalytic activity">
    <reaction evidence="23 25">
        <text>DNA(n) + a 2'-deoxyribonucleoside 5'-triphosphate = DNA(n+1) + diphosphate</text>
        <dbReference type="Rhea" id="RHEA:22508"/>
        <dbReference type="Rhea" id="RHEA-COMP:17339"/>
        <dbReference type="Rhea" id="RHEA-COMP:17340"/>
        <dbReference type="ChEBI" id="CHEBI:33019"/>
        <dbReference type="ChEBI" id="CHEBI:61560"/>
        <dbReference type="ChEBI" id="CHEBI:173112"/>
        <dbReference type="EC" id="2.7.7.7"/>
    </reaction>
</comment>
<dbReference type="PRINTS" id="PR00869">
    <property type="entry name" value="DNAPOLX"/>
</dbReference>
<dbReference type="SMART" id="SM00278">
    <property type="entry name" value="HhH1"/>
    <property type="match status" value="2"/>
</dbReference>
<dbReference type="InterPro" id="IPR002054">
    <property type="entry name" value="DNA-dir_DNA_pol_X"/>
</dbReference>
<dbReference type="EMBL" id="GGLE01006755">
    <property type="protein sequence ID" value="MBY10881.1"/>
    <property type="molecule type" value="Transcribed_RNA"/>
</dbReference>
<dbReference type="PANTHER" id="PTHR11276:SF42">
    <property type="entry name" value="DNA POLYMERASE BETA"/>
    <property type="match status" value="1"/>
</dbReference>
<dbReference type="PRINTS" id="PR00870">
    <property type="entry name" value="DNAPOLXBETA"/>
</dbReference>
<dbReference type="InterPro" id="IPR037160">
    <property type="entry name" value="DNA_Pol_thumb_sf"/>
</dbReference>
<feature type="domain" description="Helix-hairpin-helix DNA-binding motif class 1" evidence="26">
    <location>
        <begin position="56"/>
        <end position="75"/>
    </location>
</feature>
<dbReference type="Pfam" id="PF10391">
    <property type="entry name" value="DNA_pol_lambd_f"/>
    <property type="match status" value="1"/>
</dbReference>
<evidence type="ECO:0000256" key="2">
    <source>
        <dbReference type="ARBA" id="ARBA00004123"/>
    </source>
</evidence>
<dbReference type="Gene3D" id="1.10.150.20">
    <property type="entry name" value="5' to 3' exonuclease, C-terminal subdomain"/>
    <property type="match status" value="1"/>
</dbReference>
<dbReference type="SUPFAM" id="SSF81301">
    <property type="entry name" value="Nucleotidyltransferase"/>
    <property type="match status" value="1"/>
</dbReference>
<keyword evidence="8 25" id="KW-0548">Nucleotidyltransferase</keyword>
<comment type="subcellular location">
    <subcellularLocation>
        <location evidence="3">Cytoplasm</location>
    </subcellularLocation>
    <subcellularLocation>
        <location evidence="2 25">Nucleus</location>
    </subcellularLocation>
</comment>
<evidence type="ECO:0000256" key="17">
    <source>
        <dbReference type="ARBA" id="ARBA00023204"/>
    </source>
</evidence>
<evidence type="ECO:0000256" key="9">
    <source>
        <dbReference type="ARBA" id="ARBA00022705"/>
    </source>
</evidence>
<dbReference type="SUPFAM" id="SSF47802">
    <property type="entry name" value="DNA polymerase beta, N-terminal domain-like"/>
    <property type="match status" value="1"/>
</dbReference>
<dbReference type="InterPro" id="IPR003583">
    <property type="entry name" value="Hlx-hairpin-Hlx_DNA-bd_motif"/>
</dbReference>
<keyword evidence="14 25" id="KW-0239">DNA-directed DNA polymerase</keyword>
<evidence type="ECO:0000259" key="27">
    <source>
        <dbReference type="SMART" id="SM00483"/>
    </source>
</evidence>
<evidence type="ECO:0000256" key="10">
    <source>
        <dbReference type="ARBA" id="ARBA00022723"/>
    </source>
</evidence>
<evidence type="ECO:0000256" key="25">
    <source>
        <dbReference type="RuleBase" id="RU366014"/>
    </source>
</evidence>
<sequence>MGKKGHSSCPNSDLCALLLELAEYEKNVSNNMYKHKAYRKAAATLAEHPTRIKDGKEAKSLAGIGDKIAKKIDEILQTGKLGKLEKIRSDDTSSAIGALTRVSGIGPAAAKKMIERGIKSIDDLRKHQDELTHHQRVCLRHLEDLEKRIPREEITEIESKIKNACRELDKDYEATVCGSYRRGLPDSGDIDVLLCHKKFTSKDKKCPERLRKVVDHLKGMALITDTLSLGDTKFMGICRLDNSCPFRRLDMRLIPQDQYVCGVLYFTGSDVFNTEMRAHAQKHGFMLNEYSLRPIGCTGVPGEPVPIEDEKQVFEYLDLPYKAPSQRH</sequence>
<dbReference type="RefSeq" id="XP_064473276.1">
    <property type="nucleotide sequence ID" value="XM_064617206.1"/>
</dbReference>
<dbReference type="Pfam" id="PF14716">
    <property type="entry name" value="HHH_8"/>
    <property type="match status" value="1"/>
</dbReference>
<evidence type="ECO:0000256" key="23">
    <source>
        <dbReference type="ARBA" id="ARBA00049244"/>
    </source>
</evidence>
<evidence type="ECO:0000256" key="24">
    <source>
        <dbReference type="PIRSR" id="PIRSR622312-50"/>
    </source>
</evidence>
<feature type="active site" description="Nucleophile; Schiff-base intermediate with DNA; for 5'-dRP lyase activity" evidence="24">
    <location>
        <position position="71"/>
    </location>
</feature>
<dbReference type="SMART" id="SM00483">
    <property type="entry name" value="POLXc"/>
    <property type="match status" value="1"/>
</dbReference>
<evidence type="ECO:0000256" key="12">
    <source>
        <dbReference type="ARBA" id="ARBA00022842"/>
    </source>
</evidence>
<dbReference type="InterPro" id="IPR043519">
    <property type="entry name" value="NT_sf"/>
</dbReference>
<keyword evidence="10" id="KW-0479">Metal-binding</keyword>
<dbReference type="Pfam" id="PF14792">
    <property type="entry name" value="DNA_pol_B_palm"/>
    <property type="match status" value="1"/>
</dbReference>
<dbReference type="InterPro" id="IPR010996">
    <property type="entry name" value="HHH_MUS81"/>
</dbReference>
<dbReference type="InterPro" id="IPR029398">
    <property type="entry name" value="PolB_thumb"/>
</dbReference>
<dbReference type="GO" id="GO:0006284">
    <property type="term" value="P:base-excision repair"/>
    <property type="evidence" value="ECO:0007669"/>
    <property type="project" value="TreeGrafter"/>
</dbReference>
<feature type="domain" description="Helix-hairpin-helix DNA-binding motif class 1" evidence="26">
    <location>
        <begin position="97"/>
        <end position="116"/>
    </location>
</feature>
<comment type="catalytic activity">
    <reaction evidence="20">
        <text>2'-deoxyribonucleotide-(2'-deoxyribose 5'-phosphate)-2'-deoxyribonucleotide-DNA = a 3'-end 2'-deoxyribonucleotide-(2,3-dehydro-2,3-deoxyribose 5'-phosphate)-DNA + a 5'-end 5'-phospho-2'-deoxyribonucleoside-DNA + H(+)</text>
        <dbReference type="Rhea" id="RHEA:66592"/>
        <dbReference type="Rhea" id="RHEA-COMP:13180"/>
        <dbReference type="Rhea" id="RHEA-COMP:16897"/>
        <dbReference type="Rhea" id="RHEA-COMP:17067"/>
        <dbReference type="ChEBI" id="CHEBI:15378"/>
        <dbReference type="ChEBI" id="CHEBI:136412"/>
        <dbReference type="ChEBI" id="CHEBI:157695"/>
        <dbReference type="ChEBI" id="CHEBI:167181"/>
        <dbReference type="EC" id="4.2.99.18"/>
    </reaction>
</comment>
<dbReference type="AlphaFoldDB" id="A0A2R5LMZ9"/>
<dbReference type="FunFam" id="1.10.150.110:FF:000005">
    <property type="entry name" value="DNA polymerase POL4"/>
    <property type="match status" value="1"/>
</dbReference>
<dbReference type="GO" id="GO:0005634">
    <property type="term" value="C:nucleus"/>
    <property type="evidence" value="ECO:0007669"/>
    <property type="project" value="UniProtKB-SubCell"/>
</dbReference>
<comment type="function">
    <text evidence="25">DNA polymerase that functions in several pathways of DNA repair. Involved in base excision repair (BER) responsible for repair of lesions that give rise to abasic (AP) sites in DNA. Also contributes to DNA double-strand break repair by non-homologous end joining and homologous recombination. Has both template-dependent and template-independent (terminal transferase) DNA polymerase activities. Has also a 5'-deoxyribose-5-phosphate lyase (dRP lyase) activity.</text>
</comment>
<organism evidence="28">
    <name type="scientific">Ornithodoros turicata</name>
    <dbReference type="NCBI Taxonomy" id="34597"/>
    <lineage>
        <taxon>Eukaryota</taxon>
        <taxon>Metazoa</taxon>
        <taxon>Ecdysozoa</taxon>
        <taxon>Arthropoda</taxon>
        <taxon>Chelicerata</taxon>
        <taxon>Arachnida</taxon>
        <taxon>Acari</taxon>
        <taxon>Parasitiformes</taxon>
        <taxon>Ixodida</taxon>
        <taxon>Ixodoidea</taxon>
        <taxon>Argasidae</taxon>
        <taxon>Ornithodorinae</taxon>
        <taxon>Ornithodoros</taxon>
    </lineage>
</organism>
<dbReference type="Pfam" id="PF14791">
    <property type="entry name" value="DNA_pol_B_thumb"/>
    <property type="match status" value="1"/>
</dbReference>